<gene>
    <name evidence="1" type="ORF">L1987_79280</name>
</gene>
<dbReference type="EMBL" id="CM042043">
    <property type="protein sequence ID" value="KAI3696268.1"/>
    <property type="molecule type" value="Genomic_DNA"/>
</dbReference>
<protein>
    <submittedName>
        <fullName evidence="1">Uncharacterized protein</fullName>
    </submittedName>
</protein>
<evidence type="ECO:0000313" key="1">
    <source>
        <dbReference type="EMBL" id="KAI3696268.1"/>
    </source>
</evidence>
<reference evidence="2" key="1">
    <citation type="journal article" date="2022" name="Mol. Ecol. Resour.">
        <title>The genomes of chicory, endive, great burdock and yacon provide insights into Asteraceae palaeo-polyploidization history and plant inulin production.</title>
        <authorList>
            <person name="Fan W."/>
            <person name="Wang S."/>
            <person name="Wang H."/>
            <person name="Wang A."/>
            <person name="Jiang F."/>
            <person name="Liu H."/>
            <person name="Zhao H."/>
            <person name="Xu D."/>
            <person name="Zhang Y."/>
        </authorList>
    </citation>
    <scope>NUCLEOTIDE SEQUENCE [LARGE SCALE GENOMIC DNA]</scope>
    <source>
        <strain evidence="2">cv. Yunnan</strain>
    </source>
</reference>
<accession>A0ACB8ZF83</accession>
<proteinExistence type="predicted"/>
<dbReference type="Proteomes" id="UP001056120">
    <property type="component" value="Linkage Group LG26"/>
</dbReference>
<keyword evidence="2" id="KW-1185">Reference proteome</keyword>
<comment type="caution">
    <text evidence="1">The sequence shown here is derived from an EMBL/GenBank/DDBJ whole genome shotgun (WGS) entry which is preliminary data.</text>
</comment>
<evidence type="ECO:0000313" key="2">
    <source>
        <dbReference type="Proteomes" id="UP001056120"/>
    </source>
</evidence>
<organism evidence="1 2">
    <name type="scientific">Smallanthus sonchifolius</name>
    <dbReference type="NCBI Taxonomy" id="185202"/>
    <lineage>
        <taxon>Eukaryota</taxon>
        <taxon>Viridiplantae</taxon>
        <taxon>Streptophyta</taxon>
        <taxon>Embryophyta</taxon>
        <taxon>Tracheophyta</taxon>
        <taxon>Spermatophyta</taxon>
        <taxon>Magnoliopsida</taxon>
        <taxon>eudicotyledons</taxon>
        <taxon>Gunneridae</taxon>
        <taxon>Pentapetalae</taxon>
        <taxon>asterids</taxon>
        <taxon>campanulids</taxon>
        <taxon>Asterales</taxon>
        <taxon>Asteraceae</taxon>
        <taxon>Asteroideae</taxon>
        <taxon>Heliantheae alliance</taxon>
        <taxon>Millerieae</taxon>
        <taxon>Smallanthus</taxon>
    </lineage>
</organism>
<sequence>MWYQVDKTEQGKQNFACSKLPSLYRRTKTARRFPPAATTLRLNTGEHHKTLSQIQLANDFNSVSGKALFMKS</sequence>
<reference evidence="1 2" key="2">
    <citation type="journal article" date="2022" name="Mol. Ecol. Resour.">
        <title>The genomes of chicory, endive, great burdock and yacon provide insights into Asteraceae paleo-polyploidization history and plant inulin production.</title>
        <authorList>
            <person name="Fan W."/>
            <person name="Wang S."/>
            <person name="Wang H."/>
            <person name="Wang A."/>
            <person name="Jiang F."/>
            <person name="Liu H."/>
            <person name="Zhao H."/>
            <person name="Xu D."/>
            <person name="Zhang Y."/>
        </authorList>
    </citation>
    <scope>NUCLEOTIDE SEQUENCE [LARGE SCALE GENOMIC DNA]</scope>
    <source>
        <strain evidence="2">cv. Yunnan</strain>
        <tissue evidence="1">Leaves</tissue>
    </source>
</reference>
<name>A0ACB8ZF83_9ASTR</name>